<reference evidence="1 2" key="1">
    <citation type="journal article" date="2019" name="Int. J. Syst. Evol. Microbiol.">
        <title>The Global Catalogue of Microorganisms (GCM) 10K type strain sequencing project: providing services to taxonomists for standard genome sequencing and annotation.</title>
        <authorList>
            <consortium name="The Broad Institute Genomics Platform"/>
            <consortium name="The Broad Institute Genome Sequencing Center for Infectious Disease"/>
            <person name="Wu L."/>
            <person name="Ma J."/>
        </authorList>
    </citation>
    <scope>NUCLEOTIDE SEQUENCE [LARGE SCALE GENOMIC DNA]</scope>
    <source>
        <strain evidence="1 2">CGMCC 1.12562</strain>
    </source>
</reference>
<dbReference type="InterPro" id="IPR004426">
    <property type="entry name" value="MJ1210-like"/>
</dbReference>
<dbReference type="PANTHER" id="PTHR35610:SF7">
    <property type="entry name" value="3-ISOPROPYLMALATE DEHYDRATASE"/>
    <property type="match status" value="1"/>
</dbReference>
<dbReference type="Gene3D" id="3.40.50.10900">
    <property type="entry name" value="PAC-like subunit"/>
    <property type="match status" value="1"/>
</dbReference>
<dbReference type="GeneID" id="69118337"/>
<dbReference type="RefSeq" id="WP_232570029.1">
    <property type="nucleotide sequence ID" value="NZ_CP089466.1"/>
</dbReference>
<dbReference type="Pfam" id="PF09754">
    <property type="entry name" value="PAC2"/>
    <property type="match status" value="1"/>
</dbReference>
<sequence length="251" mass="26705">MDEIDISWVAEPDLDDPVFVEGLPGVGHVGKLVAEHVVEETDSELVCRIHSEHFPPQVTVSDDSVAELASAEVYAVETEGRDLVVLTGDHQAQDNVGHYRVCEAFLDVAEEFDASEVYALGGVPTGELVEEHDVVGAVSDADMKADLEDAGVEFRSEEPAGGIVGSSGLLLGLGGKRGFDAACLMGETSGYLVDPKAAKVVLAVLESMLGFEVDEEALDDRADEMEEVVGRLREMEEGASPGGDEDLRYIG</sequence>
<dbReference type="NCBIfam" id="TIGR00162">
    <property type="entry name" value="proteasome assembly chaperone family protein"/>
    <property type="match status" value="1"/>
</dbReference>
<accession>A0ABD5NH81</accession>
<dbReference type="SUPFAM" id="SSF159659">
    <property type="entry name" value="Cgl1923-like"/>
    <property type="match status" value="1"/>
</dbReference>
<gene>
    <name evidence="1" type="ORF">ACFOKC_13050</name>
</gene>
<dbReference type="AlphaFoldDB" id="A0ABD5NH81"/>
<organism evidence="1 2">
    <name type="scientific">Halobacterium litoreum</name>
    <dbReference type="NCBI Taxonomy" id="2039234"/>
    <lineage>
        <taxon>Archaea</taxon>
        <taxon>Methanobacteriati</taxon>
        <taxon>Methanobacteriota</taxon>
        <taxon>Stenosarchaea group</taxon>
        <taxon>Halobacteria</taxon>
        <taxon>Halobacteriales</taxon>
        <taxon>Halobacteriaceae</taxon>
        <taxon>Halobacterium</taxon>
    </lineage>
</organism>
<evidence type="ECO:0000313" key="2">
    <source>
        <dbReference type="Proteomes" id="UP001595660"/>
    </source>
</evidence>
<proteinExistence type="predicted"/>
<protein>
    <submittedName>
        <fullName evidence="1">Proteasome assembly chaperone family protein</fullName>
    </submittedName>
</protein>
<keyword evidence="1" id="KW-0647">Proteasome</keyword>
<name>A0ABD5NH81_9EURY</name>
<dbReference type="InterPro" id="IPR019151">
    <property type="entry name" value="Proteasome_assmbl_chaperone_2"/>
</dbReference>
<dbReference type="GO" id="GO:0000502">
    <property type="term" value="C:proteasome complex"/>
    <property type="evidence" value="ECO:0007669"/>
    <property type="project" value="UniProtKB-KW"/>
</dbReference>
<dbReference type="InterPro" id="IPR038389">
    <property type="entry name" value="PSMG2_sf"/>
</dbReference>
<evidence type="ECO:0000313" key="1">
    <source>
        <dbReference type="EMBL" id="MFC3478652.1"/>
    </source>
</evidence>
<dbReference type="Proteomes" id="UP001595660">
    <property type="component" value="Unassembled WGS sequence"/>
</dbReference>
<dbReference type="PANTHER" id="PTHR35610">
    <property type="entry name" value="3-ISOPROPYLMALATE DEHYDRATASE-RELATED"/>
    <property type="match status" value="1"/>
</dbReference>
<comment type="caution">
    <text evidence="1">The sequence shown here is derived from an EMBL/GenBank/DDBJ whole genome shotgun (WGS) entry which is preliminary data.</text>
</comment>
<keyword evidence="2" id="KW-1185">Reference proteome</keyword>
<dbReference type="EMBL" id="JBHRWN010000002">
    <property type="protein sequence ID" value="MFC3478652.1"/>
    <property type="molecule type" value="Genomic_DNA"/>
</dbReference>